<evidence type="ECO:0000313" key="8">
    <source>
        <dbReference type="Proteomes" id="UP000313988"/>
    </source>
</evidence>
<name>A0A5C4Y0S5_9DEIO</name>
<dbReference type="GO" id="GO:0005737">
    <property type="term" value="C:cytoplasm"/>
    <property type="evidence" value="ECO:0007669"/>
    <property type="project" value="TreeGrafter"/>
</dbReference>
<comment type="cofactor">
    <cofactor evidence="1">
        <name>Zn(2+)</name>
        <dbReference type="ChEBI" id="CHEBI:29105"/>
    </cofactor>
</comment>
<evidence type="ECO:0000256" key="6">
    <source>
        <dbReference type="ARBA" id="ARBA00023049"/>
    </source>
</evidence>
<protein>
    <recommendedName>
        <fullName evidence="9">Leishmanolysin</fullName>
    </recommendedName>
</protein>
<dbReference type="Proteomes" id="UP000313988">
    <property type="component" value="Unassembled WGS sequence"/>
</dbReference>
<dbReference type="GO" id="GO:0007155">
    <property type="term" value="P:cell adhesion"/>
    <property type="evidence" value="ECO:0007669"/>
    <property type="project" value="InterPro"/>
</dbReference>
<organism evidence="7 8">
    <name type="scientific">Deinococcus radiopugnans ATCC 19172</name>
    <dbReference type="NCBI Taxonomy" id="585398"/>
    <lineage>
        <taxon>Bacteria</taxon>
        <taxon>Thermotogati</taxon>
        <taxon>Deinococcota</taxon>
        <taxon>Deinococci</taxon>
        <taxon>Deinococcales</taxon>
        <taxon>Deinococcaceae</taxon>
        <taxon>Deinococcus</taxon>
    </lineage>
</organism>
<dbReference type="Gene3D" id="3.90.132.10">
    <property type="entry name" value="Leishmanolysin , domain 2"/>
    <property type="match status" value="1"/>
</dbReference>
<keyword evidence="6" id="KW-0482">Metalloprotease</keyword>
<dbReference type="GO" id="GO:0004222">
    <property type="term" value="F:metalloendopeptidase activity"/>
    <property type="evidence" value="ECO:0007669"/>
    <property type="project" value="InterPro"/>
</dbReference>
<keyword evidence="5" id="KW-0862">Zinc</keyword>
<evidence type="ECO:0008006" key="9">
    <source>
        <dbReference type="Google" id="ProtNLM"/>
    </source>
</evidence>
<reference evidence="7 8" key="1">
    <citation type="submission" date="2019-06" db="EMBL/GenBank/DDBJ databases">
        <title>Genome sequence of Deinococcus radiopugnans ATCC 19172.</title>
        <authorList>
            <person name="Maclea K.S."/>
            <person name="Maynard C.R."/>
        </authorList>
    </citation>
    <scope>NUCLEOTIDE SEQUENCE [LARGE SCALE GENOMIC DNA]</scope>
    <source>
        <strain evidence="7 8">ATCC 19172</strain>
    </source>
</reference>
<evidence type="ECO:0000256" key="1">
    <source>
        <dbReference type="ARBA" id="ARBA00001947"/>
    </source>
</evidence>
<dbReference type="InterPro" id="IPR001577">
    <property type="entry name" value="Peptidase_M8"/>
</dbReference>
<dbReference type="Gene3D" id="3.40.390.10">
    <property type="entry name" value="Collagenase (Catalytic Domain)"/>
    <property type="match status" value="1"/>
</dbReference>
<evidence type="ECO:0000256" key="3">
    <source>
        <dbReference type="ARBA" id="ARBA00022723"/>
    </source>
</evidence>
<comment type="caution">
    <text evidence="7">The sequence shown here is derived from an EMBL/GenBank/DDBJ whole genome shotgun (WGS) entry which is preliminary data.</text>
</comment>
<dbReference type="InterPro" id="IPR024079">
    <property type="entry name" value="MetalloPept_cat_dom_sf"/>
</dbReference>
<dbReference type="PANTHER" id="PTHR10942">
    <property type="entry name" value="LEISHMANOLYSIN-LIKE PEPTIDASE"/>
    <property type="match status" value="1"/>
</dbReference>
<sequence>MLAWCEAVRRCQSHPGGSFMAQPRKVLGLALATLTLSAVLASCGSSQNAATPALQGDAAAPASTQVNVSDLPIDPQLTRNPLQEQATERYNITLKFAPGSSASVQNAMRTAAARWEKVITQGLPSYRANIRAGSCGSNAAYVGTIDDLLVFTGNTDIDGPGGILAQSGPCSIRSASGLTTYSTLVFDTADLGQFSSQLADIAVHELGHSLGIGTLWQRFGLVSGIGGSNPTYQGGNGLREYRAVGGTLSSVPVENQGGPGTAGGHWRESTFKTELMTGYLNSGVFNPLSRMSVGSLQDMGYAVNYGAADAYRIPSVGAQGVGETLELGGREQLITPTYRSE</sequence>
<evidence type="ECO:0000256" key="5">
    <source>
        <dbReference type="ARBA" id="ARBA00022833"/>
    </source>
</evidence>
<evidence type="ECO:0000256" key="2">
    <source>
        <dbReference type="ARBA" id="ARBA00022670"/>
    </source>
</evidence>
<gene>
    <name evidence="7" type="ORF">FHR04_15930</name>
</gene>
<evidence type="ECO:0000256" key="4">
    <source>
        <dbReference type="ARBA" id="ARBA00022801"/>
    </source>
</evidence>
<keyword evidence="4" id="KW-0378">Hydrolase</keyword>
<dbReference type="AlphaFoldDB" id="A0A5C4Y0S5"/>
<dbReference type="GO" id="GO:0046872">
    <property type="term" value="F:metal ion binding"/>
    <property type="evidence" value="ECO:0007669"/>
    <property type="project" value="UniProtKB-KW"/>
</dbReference>
<dbReference type="EMBL" id="VDMO01000020">
    <property type="protein sequence ID" value="TNM68870.1"/>
    <property type="molecule type" value="Genomic_DNA"/>
</dbReference>
<accession>A0A5C4Y0S5</accession>
<keyword evidence="2" id="KW-0645">Protease</keyword>
<dbReference type="SUPFAM" id="SSF55486">
    <property type="entry name" value="Metalloproteases ('zincins'), catalytic domain"/>
    <property type="match status" value="1"/>
</dbReference>
<dbReference type="GO" id="GO:0016020">
    <property type="term" value="C:membrane"/>
    <property type="evidence" value="ECO:0007669"/>
    <property type="project" value="InterPro"/>
</dbReference>
<dbReference type="PANTHER" id="PTHR10942:SF0">
    <property type="entry name" value="LEISHMANOLYSIN-LIKE PEPTIDASE"/>
    <property type="match status" value="1"/>
</dbReference>
<evidence type="ECO:0000313" key="7">
    <source>
        <dbReference type="EMBL" id="TNM68870.1"/>
    </source>
</evidence>
<dbReference type="Pfam" id="PF01457">
    <property type="entry name" value="Peptidase_M8"/>
    <property type="match status" value="1"/>
</dbReference>
<dbReference type="GO" id="GO:0006508">
    <property type="term" value="P:proteolysis"/>
    <property type="evidence" value="ECO:0007669"/>
    <property type="project" value="UniProtKB-KW"/>
</dbReference>
<proteinExistence type="predicted"/>
<dbReference type="OrthoDB" id="61573at2"/>
<keyword evidence="3" id="KW-0479">Metal-binding</keyword>